<dbReference type="InParanoid" id="A0A2K1J3G1"/>
<reference evidence="1 3" key="1">
    <citation type="journal article" date="2008" name="Science">
        <title>The Physcomitrella genome reveals evolutionary insights into the conquest of land by plants.</title>
        <authorList>
            <person name="Rensing S."/>
            <person name="Lang D."/>
            <person name="Zimmer A."/>
            <person name="Terry A."/>
            <person name="Salamov A."/>
            <person name="Shapiro H."/>
            <person name="Nishiyama T."/>
            <person name="Perroud P.-F."/>
            <person name="Lindquist E."/>
            <person name="Kamisugi Y."/>
            <person name="Tanahashi T."/>
            <person name="Sakakibara K."/>
            <person name="Fujita T."/>
            <person name="Oishi K."/>
            <person name="Shin-I T."/>
            <person name="Kuroki Y."/>
            <person name="Toyoda A."/>
            <person name="Suzuki Y."/>
            <person name="Hashimoto A."/>
            <person name="Yamaguchi K."/>
            <person name="Sugano A."/>
            <person name="Kohara Y."/>
            <person name="Fujiyama A."/>
            <person name="Anterola A."/>
            <person name="Aoki S."/>
            <person name="Ashton N."/>
            <person name="Barbazuk W.B."/>
            <person name="Barker E."/>
            <person name="Bennetzen J."/>
            <person name="Bezanilla M."/>
            <person name="Blankenship R."/>
            <person name="Cho S.H."/>
            <person name="Dutcher S."/>
            <person name="Estelle M."/>
            <person name="Fawcett J.A."/>
            <person name="Gundlach H."/>
            <person name="Hanada K."/>
            <person name="Heyl A."/>
            <person name="Hicks K.A."/>
            <person name="Hugh J."/>
            <person name="Lohr M."/>
            <person name="Mayer K."/>
            <person name="Melkozernov A."/>
            <person name="Murata T."/>
            <person name="Nelson D."/>
            <person name="Pils B."/>
            <person name="Prigge M."/>
            <person name="Reiss B."/>
            <person name="Renner T."/>
            <person name="Rombauts S."/>
            <person name="Rushton P."/>
            <person name="Sanderfoot A."/>
            <person name="Schween G."/>
            <person name="Shiu S.-H."/>
            <person name="Stueber K."/>
            <person name="Theodoulou F.L."/>
            <person name="Tu H."/>
            <person name="Van de Peer Y."/>
            <person name="Verrier P.J."/>
            <person name="Waters E."/>
            <person name="Wood A."/>
            <person name="Yang L."/>
            <person name="Cove D."/>
            <person name="Cuming A."/>
            <person name="Hasebe M."/>
            <person name="Lucas S."/>
            <person name="Mishler D.B."/>
            <person name="Reski R."/>
            <person name="Grigoriev I."/>
            <person name="Quatrano R.S."/>
            <person name="Boore J.L."/>
        </authorList>
    </citation>
    <scope>NUCLEOTIDE SEQUENCE [LARGE SCALE GENOMIC DNA]</scope>
    <source>
        <strain evidence="2 3">cv. Gransden 2004</strain>
    </source>
</reference>
<organism evidence="1">
    <name type="scientific">Physcomitrium patens</name>
    <name type="common">Spreading-leaved earth moss</name>
    <name type="synonym">Physcomitrella patens</name>
    <dbReference type="NCBI Taxonomy" id="3218"/>
    <lineage>
        <taxon>Eukaryota</taxon>
        <taxon>Viridiplantae</taxon>
        <taxon>Streptophyta</taxon>
        <taxon>Embryophyta</taxon>
        <taxon>Bryophyta</taxon>
        <taxon>Bryophytina</taxon>
        <taxon>Bryopsida</taxon>
        <taxon>Funariidae</taxon>
        <taxon>Funariales</taxon>
        <taxon>Funariaceae</taxon>
        <taxon>Physcomitrium</taxon>
    </lineage>
</organism>
<proteinExistence type="predicted"/>
<evidence type="ECO:0000313" key="1">
    <source>
        <dbReference type="EMBL" id="PNR36069.1"/>
    </source>
</evidence>
<dbReference type="PaxDb" id="3218-PP1S105_75V6.1"/>
<dbReference type="EnsemblPlants" id="Pp3c17_11100V3.1">
    <property type="protein sequence ID" value="PAC:32908417.CDS.1"/>
    <property type="gene ID" value="Pp3c17_11100"/>
</dbReference>
<protein>
    <submittedName>
        <fullName evidence="1 2">Uncharacterized protein</fullName>
    </submittedName>
</protein>
<name>A0A2K1J3G1_PHYPA</name>
<dbReference type="Proteomes" id="UP000006727">
    <property type="component" value="Chromosome 17"/>
</dbReference>
<dbReference type="EMBL" id="ABEU02000017">
    <property type="protein sequence ID" value="PNR36069.1"/>
    <property type="molecule type" value="Genomic_DNA"/>
</dbReference>
<sequence>MCLFSPSGFGFPSYWCTWRPPNIPFMEKVQWNPQTMKSFNAISERIHIEMANKE</sequence>
<evidence type="ECO:0000313" key="3">
    <source>
        <dbReference type="Proteomes" id="UP000006727"/>
    </source>
</evidence>
<reference evidence="1 3" key="2">
    <citation type="journal article" date="2018" name="Plant J.">
        <title>The Physcomitrella patens chromosome-scale assembly reveals moss genome structure and evolution.</title>
        <authorList>
            <person name="Lang D."/>
            <person name="Ullrich K.K."/>
            <person name="Murat F."/>
            <person name="Fuchs J."/>
            <person name="Jenkins J."/>
            <person name="Haas F.B."/>
            <person name="Piednoel M."/>
            <person name="Gundlach H."/>
            <person name="Van Bel M."/>
            <person name="Meyberg R."/>
            <person name="Vives C."/>
            <person name="Morata J."/>
            <person name="Symeonidi A."/>
            <person name="Hiss M."/>
            <person name="Muchero W."/>
            <person name="Kamisugi Y."/>
            <person name="Saleh O."/>
            <person name="Blanc G."/>
            <person name="Decker E.L."/>
            <person name="van Gessel N."/>
            <person name="Grimwood J."/>
            <person name="Hayes R.D."/>
            <person name="Graham S.W."/>
            <person name="Gunter L.E."/>
            <person name="McDaniel S.F."/>
            <person name="Hoernstein S.N.W."/>
            <person name="Larsson A."/>
            <person name="Li F.W."/>
            <person name="Perroud P.F."/>
            <person name="Phillips J."/>
            <person name="Ranjan P."/>
            <person name="Rokshar D.S."/>
            <person name="Rothfels C.J."/>
            <person name="Schneider L."/>
            <person name="Shu S."/>
            <person name="Stevenson D.W."/>
            <person name="Thummler F."/>
            <person name="Tillich M."/>
            <person name="Villarreal Aguilar J.C."/>
            <person name="Widiez T."/>
            <person name="Wong G.K."/>
            <person name="Wymore A."/>
            <person name="Zhang Y."/>
            <person name="Zimmer A.D."/>
            <person name="Quatrano R.S."/>
            <person name="Mayer K.F.X."/>
            <person name="Goodstein D."/>
            <person name="Casacuberta J.M."/>
            <person name="Vandepoele K."/>
            <person name="Reski R."/>
            <person name="Cuming A.C."/>
            <person name="Tuskan G.A."/>
            <person name="Maumus F."/>
            <person name="Salse J."/>
            <person name="Schmutz J."/>
            <person name="Rensing S.A."/>
        </authorList>
    </citation>
    <scope>NUCLEOTIDE SEQUENCE [LARGE SCALE GENOMIC DNA]</scope>
    <source>
        <strain evidence="2 3">cv. Gransden 2004</strain>
    </source>
</reference>
<dbReference type="Gramene" id="Pp3c17_11100V3.1">
    <property type="protein sequence ID" value="PAC:32908417.CDS.1"/>
    <property type="gene ID" value="Pp3c17_11100"/>
</dbReference>
<evidence type="ECO:0000313" key="2">
    <source>
        <dbReference type="EnsemblPlants" id="PAC:32908417.CDS.1"/>
    </source>
</evidence>
<dbReference type="AlphaFoldDB" id="A0A2K1J3G1"/>
<keyword evidence="3" id="KW-1185">Reference proteome</keyword>
<accession>A0A2K1J3G1</accession>
<reference evidence="2" key="3">
    <citation type="submission" date="2020-12" db="UniProtKB">
        <authorList>
            <consortium name="EnsemblPlants"/>
        </authorList>
    </citation>
    <scope>IDENTIFICATION</scope>
</reference>
<gene>
    <name evidence="1" type="ORF">PHYPA_021919</name>
</gene>